<evidence type="ECO:0000313" key="1">
    <source>
        <dbReference type="EMBL" id="MFD0887105.1"/>
    </source>
</evidence>
<comment type="caution">
    <text evidence="1">The sequence shown here is derived from an EMBL/GenBank/DDBJ whole genome shotgun (WGS) entry which is preliminary data.</text>
</comment>
<organism evidence="1 2">
    <name type="scientific">Streptosporangium algeriense</name>
    <dbReference type="NCBI Taxonomy" id="1682748"/>
    <lineage>
        <taxon>Bacteria</taxon>
        <taxon>Bacillati</taxon>
        <taxon>Actinomycetota</taxon>
        <taxon>Actinomycetes</taxon>
        <taxon>Streptosporangiales</taxon>
        <taxon>Streptosporangiaceae</taxon>
        <taxon>Streptosporangium</taxon>
    </lineage>
</organism>
<proteinExistence type="predicted"/>
<feature type="non-terminal residue" evidence="1">
    <location>
        <position position="1"/>
    </location>
</feature>
<name>A0ABW3DWJ7_9ACTN</name>
<reference evidence="2" key="1">
    <citation type="journal article" date="2019" name="Int. J. Syst. Evol. Microbiol.">
        <title>The Global Catalogue of Microorganisms (GCM) 10K type strain sequencing project: providing services to taxonomists for standard genome sequencing and annotation.</title>
        <authorList>
            <consortium name="The Broad Institute Genomics Platform"/>
            <consortium name="The Broad Institute Genome Sequencing Center for Infectious Disease"/>
            <person name="Wu L."/>
            <person name="Ma J."/>
        </authorList>
    </citation>
    <scope>NUCLEOTIDE SEQUENCE [LARGE SCALE GENOMIC DNA]</scope>
    <source>
        <strain evidence="2">CCUG 62974</strain>
    </source>
</reference>
<evidence type="ECO:0000313" key="2">
    <source>
        <dbReference type="Proteomes" id="UP001597024"/>
    </source>
</evidence>
<dbReference type="EMBL" id="JBHTHX010000813">
    <property type="protein sequence ID" value="MFD0887105.1"/>
    <property type="molecule type" value="Genomic_DNA"/>
</dbReference>
<keyword evidence="2" id="KW-1185">Reference proteome</keyword>
<gene>
    <name evidence="1" type="ORF">ACFQ08_21370</name>
</gene>
<dbReference type="Proteomes" id="UP001597024">
    <property type="component" value="Unassembled WGS sequence"/>
</dbReference>
<accession>A0ABW3DWJ7</accession>
<protein>
    <submittedName>
        <fullName evidence="1">Uncharacterized protein</fullName>
    </submittedName>
</protein>
<sequence length="63" mass="7132">RFDGTAWTREYGPLLRPRRPDQQYEDSDHVTRTGITRVPGTAALWAVGSVGVGDDEDDFVLRR</sequence>